<dbReference type="GO" id="GO:0004252">
    <property type="term" value="F:serine-type endopeptidase activity"/>
    <property type="evidence" value="ECO:0007669"/>
    <property type="project" value="UniProtKB-UniRule"/>
</dbReference>
<dbReference type="PROSITE" id="PS00138">
    <property type="entry name" value="SUBTILASE_SER"/>
    <property type="match status" value="1"/>
</dbReference>
<dbReference type="Gene3D" id="2.60.120.1290">
    <property type="match status" value="1"/>
</dbReference>
<keyword evidence="2 5" id="KW-0645">Protease</keyword>
<comment type="similarity">
    <text evidence="1 5">Belongs to the peptidase S8 family.</text>
</comment>
<dbReference type="PANTHER" id="PTHR43806:SF11">
    <property type="entry name" value="CEREVISIN-RELATED"/>
    <property type="match status" value="1"/>
</dbReference>
<evidence type="ECO:0000256" key="5">
    <source>
        <dbReference type="PROSITE-ProRule" id="PRU01240"/>
    </source>
</evidence>
<keyword evidence="8" id="KW-1185">Reference proteome</keyword>
<dbReference type="AlphaFoldDB" id="A0A6L9EI58"/>
<protein>
    <submittedName>
        <fullName evidence="7">S8 family serine peptidase</fullName>
    </submittedName>
</protein>
<dbReference type="InterPro" id="IPR022398">
    <property type="entry name" value="Peptidase_S8_His-AS"/>
</dbReference>
<evidence type="ECO:0000256" key="3">
    <source>
        <dbReference type="ARBA" id="ARBA00022801"/>
    </source>
</evidence>
<dbReference type="GO" id="GO:0006508">
    <property type="term" value="P:proteolysis"/>
    <property type="evidence" value="ECO:0007669"/>
    <property type="project" value="UniProtKB-KW"/>
</dbReference>
<feature type="active site" description="Charge relay system" evidence="5">
    <location>
        <position position="260"/>
    </location>
</feature>
<dbReference type="SUPFAM" id="SSF52743">
    <property type="entry name" value="Subtilisin-like"/>
    <property type="match status" value="1"/>
</dbReference>
<dbReference type="PRINTS" id="PR00723">
    <property type="entry name" value="SUBTILISIN"/>
</dbReference>
<evidence type="ECO:0000256" key="2">
    <source>
        <dbReference type="ARBA" id="ARBA00022670"/>
    </source>
</evidence>
<dbReference type="Gene3D" id="3.40.50.200">
    <property type="entry name" value="Peptidase S8/S53 domain"/>
    <property type="match status" value="1"/>
</dbReference>
<dbReference type="RefSeq" id="WP_161437377.1">
    <property type="nucleotide sequence ID" value="NZ_WXYO01000009.1"/>
</dbReference>
<dbReference type="InterPro" id="IPR036852">
    <property type="entry name" value="Peptidase_S8/S53_dom_sf"/>
</dbReference>
<dbReference type="PANTHER" id="PTHR43806">
    <property type="entry name" value="PEPTIDASE S8"/>
    <property type="match status" value="1"/>
</dbReference>
<dbReference type="EMBL" id="WXYO01000009">
    <property type="protein sequence ID" value="NAS14336.1"/>
    <property type="molecule type" value="Genomic_DNA"/>
</dbReference>
<dbReference type="PROSITE" id="PS00137">
    <property type="entry name" value="SUBTILASE_HIS"/>
    <property type="match status" value="1"/>
</dbReference>
<feature type="active site" description="Charge relay system" evidence="5">
    <location>
        <position position="182"/>
    </location>
</feature>
<organism evidence="7 8">
    <name type="scientific">Poritiphilus flavus</name>
    <dbReference type="NCBI Taxonomy" id="2697053"/>
    <lineage>
        <taxon>Bacteria</taxon>
        <taxon>Pseudomonadati</taxon>
        <taxon>Bacteroidota</taxon>
        <taxon>Flavobacteriia</taxon>
        <taxon>Flavobacteriales</taxon>
        <taxon>Flavobacteriaceae</taxon>
        <taxon>Poritiphilus</taxon>
    </lineage>
</organism>
<evidence type="ECO:0000256" key="1">
    <source>
        <dbReference type="ARBA" id="ARBA00011073"/>
    </source>
</evidence>
<evidence type="ECO:0000313" key="7">
    <source>
        <dbReference type="EMBL" id="NAS14336.1"/>
    </source>
</evidence>
<gene>
    <name evidence="7" type="ORF">GTQ38_20155</name>
</gene>
<evidence type="ECO:0000313" key="8">
    <source>
        <dbReference type="Proteomes" id="UP000475249"/>
    </source>
</evidence>
<keyword evidence="4 5" id="KW-0720">Serine protease</keyword>
<reference evidence="7 8" key="1">
    <citation type="submission" date="2020-01" db="EMBL/GenBank/DDBJ databases">
        <title>Bacteria diversity of Porities sp.</title>
        <authorList>
            <person name="Wang G."/>
        </authorList>
    </citation>
    <scope>NUCLEOTIDE SEQUENCE [LARGE SCALE GENOMIC DNA]</scope>
    <source>
        <strain evidence="7 8">R33</strain>
    </source>
</reference>
<accession>A0A6L9EI58</accession>
<keyword evidence="3 5" id="KW-0378">Hydrolase</keyword>
<comment type="caution">
    <text evidence="7">The sequence shown here is derived from an EMBL/GenBank/DDBJ whole genome shotgun (WGS) entry which is preliminary data.</text>
</comment>
<evidence type="ECO:0000256" key="4">
    <source>
        <dbReference type="ARBA" id="ARBA00022825"/>
    </source>
</evidence>
<feature type="domain" description="Peptidase S8/S53" evidence="6">
    <location>
        <begin position="542"/>
        <end position="649"/>
    </location>
</feature>
<feature type="active site" description="Charge relay system" evidence="5">
    <location>
        <position position="613"/>
    </location>
</feature>
<dbReference type="Proteomes" id="UP000475249">
    <property type="component" value="Unassembled WGS sequence"/>
</dbReference>
<dbReference type="PROSITE" id="PS51892">
    <property type="entry name" value="SUBTILASE"/>
    <property type="match status" value="1"/>
</dbReference>
<dbReference type="InterPro" id="IPR015500">
    <property type="entry name" value="Peptidase_S8_subtilisin-rel"/>
</dbReference>
<dbReference type="Pfam" id="PF00082">
    <property type="entry name" value="Peptidase_S8"/>
    <property type="match status" value="2"/>
</dbReference>
<dbReference type="InterPro" id="IPR000209">
    <property type="entry name" value="Peptidase_S8/S53_dom"/>
</dbReference>
<dbReference type="InterPro" id="IPR050131">
    <property type="entry name" value="Peptidase_S8_subtilisin-like"/>
</dbReference>
<feature type="domain" description="Peptidase S8/S53" evidence="6">
    <location>
        <begin position="174"/>
        <end position="365"/>
    </location>
</feature>
<sequence length="687" mass="76508">MKSSITSKKCQAKIRMYSNAGPNVNRNRAELSSSLGIRKSMKLDSSPIFTQKKFESEKMEITGGQLKSKGASKKEIYNSWSDVKLNVFIEYNPLVVDKIRKEKWELNRKGNIVIANISLRDLDLLLEKDEEINNIFNVELGQTLKIPKPRKRKPTKKNLKVSPPFLVDDQSSSSNVLIGIIDVEGFDFAHPDFLDKNGSTRFISIWDQGGTHRDSPRGGNFGYGSELTNELMNSAIESSNEYKVPAYELEPQSTMIPGSHGTHVASIAGGNSGVCPNSLLAGVLIHLTDRDFDRRKSFYDSTRLANAVDYLLSLGDEMGLPVSINISLGTNGHAHDGSAPVCRWIDSELKIPGRSVCVAAGNAGQENPEYEEDLGHYMGRIHTSGRIPANGLEKDIEWIVKGDGIVDISENELEIWYSSQDRFAISLKPPGQEWIGPIEPGEYIENFQLKDLSFVSIYNELYHTSNGSNYIAVYLTPDLEDRNNIKGVPNGMWKVRLYGRQIRDGSFHGWIERDDVFQYEESNFFGGTKWFFPSYFTDTSNVNDYSISSLACANEVVGVANLNLINNAINSSSSPGPTRDERFKPEVAAPGTNIQAANGFDYDDLWIEMTGTSMASPFVCGVIGLMFKEERNLTASQIIGILKCTARPLPGMSYDWDTDSGYGVIDVEACIEHAKKINKNTDITKRW</sequence>
<evidence type="ECO:0000259" key="6">
    <source>
        <dbReference type="Pfam" id="PF00082"/>
    </source>
</evidence>
<name>A0A6L9EI58_9FLAO</name>
<dbReference type="InterPro" id="IPR023828">
    <property type="entry name" value="Peptidase_S8_Ser-AS"/>
</dbReference>
<proteinExistence type="inferred from homology"/>